<dbReference type="EMBL" id="JAACJS010000011">
    <property type="protein sequence ID" value="NCI49555.1"/>
    <property type="molecule type" value="Genomic_DNA"/>
</dbReference>
<accession>A0ABW9ZR28</accession>
<organism evidence="1 2">
    <name type="scientific">Sediminibacterium roseum</name>
    <dbReference type="NCBI Taxonomy" id="1978412"/>
    <lineage>
        <taxon>Bacteria</taxon>
        <taxon>Pseudomonadati</taxon>
        <taxon>Bacteroidota</taxon>
        <taxon>Chitinophagia</taxon>
        <taxon>Chitinophagales</taxon>
        <taxon>Chitinophagaceae</taxon>
        <taxon>Sediminibacterium</taxon>
    </lineage>
</organism>
<name>A0ABW9ZR28_9BACT</name>
<sequence>MTRKLGHLIEALTGNLGVNHVQDLQTIVTARAILIIGGFEKEGESKPNGNCSNEFCAWGYNGSCYNAGCDASGNGTINDSCTNSGCTG</sequence>
<keyword evidence="2" id="KW-1185">Reference proteome</keyword>
<evidence type="ECO:0008006" key="3">
    <source>
        <dbReference type="Google" id="ProtNLM"/>
    </source>
</evidence>
<comment type="caution">
    <text evidence="1">The sequence shown here is derived from an EMBL/GenBank/DDBJ whole genome shotgun (WGS) entry which is preliminary data.</text>
</comment>
<evidence type="ECO:0000313" key="1">
    <source>
        <dbReference type="EMBL" id="NCI49555.1"/>
    </source>
</evidence>
<dbReference type="Proteomes" id="UP000753802">
    <property type="component" value="Unassembled WGS sequence"/>
</dbReference>
<reference evidence="1 2" key="1">
    <citation type="submission" date="2020-01" db="EMBL/GenBank/DDBJ databases">
        <title>Genome analysis.</title>
        <authorList>
            <person name="Wu S."/>
            <person name="Wang G."/>
        </authorList>
    </citation>
    <scope>NUCLEOTIDE SEQUENCE [LARGE SCALE GENOMIC DNA]</scope>
    <source>
        <strain evidence="1 2">SYL130</strain>
    </source>
</reference>
<gene>
    <name evidence="1" type="ORF">GWC95_06455</name>
</gene>
<proteinExistence type="predicted"/>
<evidence type="ECO:0000313" key="2">
    <source>
        <dbReference type="Proteomes" id="UP000753802"/>
    </source>
</evidence>
<dbReference type="RefSeq" id="WP_161817869.1">
    <property type="nucleotide sequence ID" value="NZ_JAACJS010000011.1"/>
</dbReference>
<protein>
    <recommendedName>
        <fullName evidence="3">Natural product</fullName>
    </recommendedName>
</protein>